<evidence type="ECO:0008006" key="4">
    <source>
        <dbReference type="Google" id="ProtNLM"/>
    </source>
</evidence>
<dbReference type="GO" id="GO:0005743">
    <property type="term" value="C:mitochondrial inner membrane"/>
    <property type="evidence" value="ECO:0007669"/>
    <property type="project" value="InterPro"/>
</dbReference>
<accession>A0AAE8SSM8</accession>
<name>A0AAE8SSM8_9PEZI</name>
<keyword evidence="3" id="KW-1185">Reference proteome</keyword>
<proteinExistence type="predicted"/>
<keyword evidence="1" id="KW-0472">Membrane</keyword>
<feature type="transmembrane region" description="Helical" evidence="1">
    <location>
        <begin position="39"/>
        <end position="58"/>
    </location>
</feature>
<dbReference type="InterPro" id="IPR044980">
    <property type="entry name" value="NDUFB2_plant/fungi"/>
</dbReference>
<dbReference type="EMBL" id="ONZQ02000002">
    <property type="protein sequence ID" value="SPN98875.1"/>
    <property type="molecule type" value="Genomic_DNA"/>
</dbReference>
<evidence type="ECO:0000256" key="1">
    <source>
        <dbReference type="SAM" id="Phobius"/>
    </source>
</evidence>
<dbReference type="GO" id="GO:0045271">
    <property type="term" value="C:respiratory chain complex I"/>
    <property type="evidence" value="ECO:0007669"/>
    <property type="project" value="InterPro"/>
</dbReference>
<gene>
    <name evidence="2" type="ORF">DNG_01915</name>
</gene>
<keyword evidence="1" id="KW-1133">Transmembrane helix</keyword>
<comment type="caution">
    <text evidence="2">The sequence shown here is derived from an EMBL/GenBank/DDBJ whole genome shotgun (WGS) entry which is preliminary data.</text>
</comment>
<organism evidence="2 3">
    <name type="scientific">Cephalotrichum gorgonifer</name>
    <dbReference type="NCBI Taxonomy" id="2041049"/>
    <lineage>
        <taxon>Eukaryota</taxon>
        <taxon>Fungi</taxon>
        <taxon>Dikarya</taxon>
        <taxon>Ascomycota</taxon>
        <taxon>Pezizomycotina</taxon>
        <taxon>Sordariomycetes</taxon>
        <taxon>Hypocreomycetidae</taxon>
        <taxon>Microascales</taxon>
        <taxon>Microascaceae</taxon>
        <taxon>Cephalotrichum</taxon>
    </lineage>
</organism>
<dbReference type="PANTHER" id="PTHR36987:SF1">
    <property type="entry name" value="NADH DEHYDROGENASE [UBIQUINONE] 1 BETA SUBCOMPLEX SUBUNIT 2"/>
    <property type="match status" value="1"/>
</dbReference>
<evidence type="ECO:0000313" key="2">
    <source>
        <dbReference type="EMBL" id="SPN98875.1"/>
    </source>
</evidence>
<evidence type="ECO:0000313" key="3">
    <source>
        <dbReference type="Proteomes" id="UP001187682"/>
    </source>
</evidence>
<keyword evidence="1" id="KW-0812">Transmembrane</keyword>
<dbReference type="PANTHER" id="PTHR36987">
    <property type="entry name" value="NADH DEHYDROGENASE [UBIQUINONE] 1 BETA SUBCOMPLEX SUBUNIT 2-LIKE"/>
    <property type="match status" value="1"/>
</dbReference>
<dbReference type="Proteomes" id="UP001187682">
    <property type="component" value="Unassembled WGS sequence"/>
</dbReference>
<dbReference type="AlphaFoldDB" id="A0AAE8SSM8"/>
<reference evidence="2" key="1">
    <citation type="submission" date="2018-03" db="EMBL/GenBank/DDBJ databases">
        <authorList>
            <person name="Guldener U."/>
        </authorList>
    </citation>
    <scope>NUCLEOTIDE SEQUENCE</scope>
</reference>
<sequence>MADMPEQFTPSSISPFEQPLEPATMAIPGRVPPVAHAGFIYKFTAKALGAGMWFWLMYRAKKDGPVLLGLKKPWEH</sequence>
<protein>
    <recommendedName>
        <fullName evidence="4">NADH dehydrogenase [ubiquinone] 1 beta subcomplex subunit 2</fullName>
    </recommendedName>
</protein>